<keyword evidence="9" id="KW-1185">Reference proteome</keyword>
<dbReference type="InterPro" id="IPR036188">
    <property type="entry name" value="FAD/NAD-bd_sf"/>
</dbReference>
<proteinExistence type="inferred from homology"/>
<dbReference type="EMBL" id="BPQP01000025">
    <property type="protein sequence ID" value="GJD94552.1"/>
    <property type="molecule type" value="Genomic_DNA"/>
</dbReference>
<dbReference type="PROSITE" id="PS00623">
    <property type="entry name" value="GMC_OXRED_1"/>
    <property type="match status" value="1"/>
</dbReference>
<dbReference type="PANTHER" id="PTHR11552:SF147">
    <property type="entry name" value="CHOLINE DEHYDROGENASE, MITOCHONDRIAL"/>
    <property type="match status" value="1"/>
</dbReference>
<reference evidence="8" key="2">
    <citation type="submission" date="2021-08" db="EMBL/GenBank/DDBJ databases">
        <authorList>
            <person name="Tani A."/>
            <person name="Ola A."/>
            <person name="Ogura Y."/>
            <person name="Katsura K."/>
            <person name="Hayashi T."/>
        </authorList>
    </citation>
    <scope>NUCLEOTIDE SEQUENCE</scope>
    <source>
        <strain evidence="8">DSM 19015</strain>
    </source>
</reference>
<dbReference type="InterPro" id="IPR000172">
    <property type="entry name" value="GMC_OxRdtase_N"/>
</dbReference>
<comment type="similarity">
    <text evidence="2 5">Belongs to the GMC oxidoreductase family.</text>
</comment>
<accession>A0ABQ4RWI1</accession>
<comment type="caution">
    <text evidence="8">The sequence shown here is derived from an EMBL/GenBank/DDBJ whole genome shotgun (WGS) entry which is preliminary data.</text>
</comment>
<organism evidence="8 9">
    <name type="scientific">Methylobacterium iners</name>
    <dbReference type="NCBI Taxonomy" id="418707"/>
    <lineage>
        <taxon>Bacteria</taxon>
        <taxon>Pseudomonadati</taxon>
        <taxon>Pseudomonadota</taxon>
        <taxon>Alphaproteobacteria</taxon>
        <taxon>Hyphomicrobiales</taxon>
        <taxon>Methylobacteriaceae</taxon>
        <taxon>Methylobacterium</taxon>
    </lineage>
</organism>
<evidence type="ECO:0000313" key="8">
    <source>
        <dbReference type="EMBL" id="GJD94552.1"/>
    </source>
</evidence>
<evidence type="ECO:0000256" key="1">
    <source>
        <dbReference type="ARBA" id="ARBA00001974"/>
    </source>
</evidence>
<name>A0ABQ4RWI1_9HYPH</name>
<dbReference type="PROSITE" id="PS00624">
    <property type="entry name" value="GMC_OXRED_2"/>
    <property type="match status" value="1"/>
</dbReference>
<feature type="domain" description="Glucose-methanol-choline oxidoreductase N-terminal" evidence="7">
    <location>
        <begin position="284"/>
        <end position="298"/>
    </location>
</feature>
<evidence type="ECO:0000256" key="3">
    <source>
        <dbReference type="ARBA" id="ARBA00022630"/>
    </source>
</evidence>
<dbReference type="SUPFAM" id="SSF51905">
    <property type="entry name" value="FAD/NAD(P)-binding domain"/>
    <property type="match status" value="1"/>
</dbReference>
<dbReference type="InterPro" id="IPR007867">
    <property type="entry name" value="GMC_OxRtase_C"/>
</dbReference>
<dbReference type="InterPro" id="IPR012132">
    <property type="entry name" value="GMC_OxRdtase"/>
</dbReference>
<dbReference type="Pfam" id="PF05199">
    <property type="entry name" value="GMC_oxred_C"/>
    <property type="match status" value="1"/>
</dbReference>
<keyword evidence="3 5" id="KW-0285">Flavoprotein</keyword>
<evidence type="ECO:0000256" key="2">
    <source>
        <dbReference type="ARBA" id="ARBA00010790"/>
    </source>
</evidence>
<dbReference type="Gene3D" id="3.50.50.60">
    <property type="entry name" value="FAD/NAD(P)-binding domain"/>
    <property type="match status" value="1"/>
</dbReference>
<dbReference type="SUPFAM" id="SSF54373">
    <property type="entry name" value="FAD-linked reductases, C-terminal domain"/>
    <property type="match status" value="1"/>
</dbReference>
<comment type="cofactor">
    <cofactor evidence="1">
        <name>FAD</name>
        <dbReference type="ChEBI" id="CHEBI:57692"/>
    </cofactor>
</comment>
<protein>
    <submittedName>
        <fullName evidence="8">GMC-type oxidoreductase</fullName>
    </submittedName>
</protein>
<gene>
    <name evidence="8" type="ORF">OCOJLMKI_1755</name>
</gene>
<reference evidence="8" key="1">
    <citation type="journal article" date="2021" name="Front. Microbiol.">
        <title>Comprehensive Comparative Genomics and Phenotyping of Methylobacterium Species.</title>
        <authorList>
            <person name="Alessa O."/>
            <person name="Ogura Y."/>
            <person name="Fujitani Y."/>
            <person name="Takami H."/>
            <person name="Hayashi T."/>
            <person name="Sahin N."/>
            <person name="Tani A."/>
        </authorList>
    </citation>
    <scope>NUCLEOTIDE SEQUENCE</scope>
    <source>
        <strain evidence="8">DSM 19015</strain>
    </source>
</reference>
<dbReference type="Proteomes" id="UP001055125">
    <property type="component" value="Unassembled WGS sequence"/>
</dbReference>
<evidence type="ECO:0000259" key="7">
    <source>
        <dbReference type="PROSITE" id="PS00624"/>
    </source>
</evidence>
<dbReference type="PIRSF" id="PIRSF000137">
    <property type="entry name" value="Alcohol_oxidase"/>
    <property type="match status" value="1"/>
</dbReference>
<dbReference type="Gene3D" id="3.30.560.10">
    <property type="entry name" value="Glucose Oxidase, domain 3"/>
    <property type="match status" value="1"/>
</dbReference>
<evidence type="ECO:0000259" key="6">
    <source>
        <dbReference type="PROSITE" id="PS00623"/>
    </source>
</evidence>
<keyword evidence="4 5" id="KW-0274">FAD</keyword>
<evidence type="ECO:0000313" key="9">
    <source>
        <dbReference type="Proteomes" id="UP001055125"/>
    </source>
</evidence>
<dbReference type="PANTHER" id="PTHR11552">
    <property type="entry name" value="GLUCOSE-METHANOL-CHOLINE GMC OXIDOREDUCTASE"/>
    <property type="match status" value="1"/>
</dbReference>
<evidence type="ECO:0000256" key="4">
    <source>
        <dbReference type="ARBA" id="ARBA00022827"/>
    </source>
</evidence>
<dbReference type="Pfam" id="PF00732">
    <property type="entry name" value="GMC_oxred_N"/>
    <property type="match status" value="1"/>
</dbReference>
<feature type="domain" description="Glucose-methanol-choline oxidoreductase N-terminal" evidence="6">
    <location>
        <begin position="107"/>
        <end position="130"/>
    </location>
</feature>
<sequence>MSQVASSDDHDFSWRARENQARLTADLQPVYDFVVCGAGASGSVVARRLAENPEVRVLLLEAGGSDEAESVLDPALWPTNLGGERDWGFRAEPNPHLNGRELSLSMGKGLGGGSSINVMVWARGHRSDWDFFASEASDPAWGYNNVLDIYRRIENWRGTPDLTHRGSNGPVWVQPAPDPSPVALAMLDAAREIGVPTFDNPNGRMMEGPGGAAITDMLVRNGRRHSLYRAYVHPWLDRPNLTVLTEALVRRVTFDGRRATGVDFVHEGEVKAVAARVEVVLSLGAINTPKVLMHSGIGDRAELERFGIPVVQHLPGVGRNLQDHVSFGCTWEYLEPIAPRNSGSEATMYWKSRPELDAPDLLFCQVEFPVPSDRTAARGVPAHGWTMFAGLAQPASRGRLRLQSADPLAPMVIEANFLSDPSDVTTALACVEFCRDLGNAQAFRPFVRAEAMPGDISHEALRDYVRDAAVTYWHQSCTAKMGQDEMSVVDARLQVYGVDALRVADGSIMPRVTTGNTQAPCAVIGERAAEVLRQAHGF</sequence>
<dbReference type="RefSeq" id="WP_238243726.1">
    <property type="nucleotide sequence ID" value="NZ_BPQP01000025.1"/>
</dbReference>
<evidence type="ECO:0000256" key="5">
    <source>
        <dbReference type="RuleBase" id="RU003968"/>
    </source>
</evidence>